<gene>
    <name evidence="1" type="ORF">E2C01_060637</name>
</gene>
<dbReference type="EMBL" id="VSRR010024835">
    <property type="protein sequence ID" value="MPC66489.1"/>
    <property type="molecule type" value="Genomic_DNA"/>
</dbReference>
<proteinExistence type="predicted"/>
<organism evidence="1 2">
    <name type="scientific">Portunus trituberculatus</name>
    <name type="common">Swimming crab</name>
    <name type="synonym">Neptunus trituberculatus</name>
    <dbReference type="NCBI Taxonomy" id="210409"/>
    <lineage>
        <taxon>Eukaryota</taxon>
        <taxon>Metazoa</taxon>
        <taxon>Ecdysozoa</taxon>
        <taxon>Arthropoda</taxon>
        <taxon>Crustacea</taxon>
        <taxon>Multicrustacea</taxon>
        <taxon>Malacostraca</taxon>
        <taxon>Eumalacostraca</taxon>
        <taxon>Eucarida</taxon>
        <taxon>Decapoda</taxon>
        <taxon>Pleocyemata</taxon>
        <taxon>Brachyura</taxon>
        <taxon>Eubrachyura</taxon>
        <taxon>Portunoidea</taxon>
        <taxon>Portunidae</taxon>
        <taxon>Portuninae</taxon>
        <taxon>Portunus</taxon>
    </lineage>
</organism>
<dbReference type="Proteomes" id="UP000324222">
    <property type="component" value="Unassembled WGS sequence"/>
</dbReference>
<accession>A0A5B7H9K3</accession>
<evidence type="ECO:0000313" key="2">
    <source>
        <dbReference type="Proteomes" id="UP000324222"/>
    </source>
</evidence>
<keyword evidence="2" id="KW-1185">Reference proteome</keyword>
<sequence>MTATQTLKQYFGVLGGSHAMLMARTWQNAMTERDQ</sequence>
<dbReference type="AlphaFoldDB" id="A0A5B7H9K3"/>
<reference evidence="1 2" key="1">
    <citation type="submission" date="2019-05" db="EMBL/GenBank/DDBJ databases">
        <title>Another draft genome of Portunus trituberculatus and its Hox gene families provides insights of decapod evolution.</title>
        <authorList>
            <person name="Jeong J.-H."/>
            <person name="Song I."/>
            <person name="Kim S."/>
            <person name="Choi T."/>
            <person name="Kim D."/>
            <person name="Ryu S."/>
            <person name="Kim W."/>
        </authorList>
    </citation>
    <scope>NUCLEOTIDE SEQUENCE [LARGE SCALE GENOMIC DNA]</scope>
    <source>
        <tissue evidence="1">Muscle</tissue>
    </source>
</reference>
<name>A0A5B7H9K3_PORTR</name>
<comment type="caution">
    <text evidence="1">The sequence shown here is derived from an EMBL/GenBank/DDBJ whole genome shotgun (WGS) entry which is preliminary data.</text>
</comment>
<protein>
    <submittedName>
        <fullName evidence="1">Uncharacterized protein</fullName>
    </submittedName>
</protein>
<evidence type="ECO:0000313" key="1">
    <source>
        <dbReference type="EMBL" id="MPC66489.1"/>
    </source>
</evidence>